<dbReference type="RefSeq" id="WP_248668588.1">
    <property type="nucleotide sequence ID" value="NZ_JALPRX010000086.1"/>
</dbReference>
<evidence type="ECO:0000313" key="3">
    <source>
        <dbReference type="Proteomes" id="UP001139516"/>
    </source>
</evidence>
<accession>A0A9X1YC57</accession>
<feature type="compositionally biased region" description="Low complexity" evidence="1">
    <location>
        <begin position="24"/>
        <end position="36"/>
    </location>
</feature>
<name>A0A9X1YC57_9PROT</name>
<proteinExistence type="predicted"/>
<keyword evidence="3" id="KW-1185">Reference proteome</keyword>
<dbReference type="Proteomes" id="UP001139516">
    <property type="component" value="Unassembled WGS sequence"/>
</dbReference>
<sequence>MSDHKSTRSAEQKVETAVVDTFPASDPSSATAAAGSRAVDPADMMHAAGSQPEGATSPVAARFPDREAAKLAVEKVVREGPLDRRRAEITTDDDGAVVEVQATPADAHRVADLLTQEGGQRI</sequence>
<feature type="compositionally biased region" description="Basic and acidic residues" evidence="1">
    <location>
        <begin position="1"/>
        <end position="14"/>
    </location>
</feature>
<evidence type="ECO:0000256" key="1">
    <source>
        <dbReference type="SAM" id="MobiDB-lite"/>
    </source>
</evidence>
<protein>
    <submittedName>
        <fullName evidence="2">Uncharacterized protein</fullName>
    </submittedName>
</protein>
<feature type="region of interest" description="Disordered" evidence="1">
    <location>
        <begin position="1"/>
        <end position="58"/>
    </location>
</feature>
<evidence type="ECO:0000313" key="2">
    <source>
        <dbReference type="EMBL" id="MCK8786473.1"/>
    </source>
</evidence>
<organism evidence="2 3">
    <name type="scientific">Roseomonas acroporae</name>
    <dbReference type="NCBI Taxonomy" id="2937791"/>
    <lineage>
        <taxon>Bacteria</taxon>
        <taxon>Pseudomonadati</taxon>
        <taxon>Pseudomonadota</taxon>
        <taxon>Alphaproteobacteria</taxon>
        <taxon>Acetobacterales</taxon>
        <taxon>Roseomonadaceae</taxon>
        <taxon>Roseomonas</taxon>
    </lineage>
</organism>
<comment type="caution">
    <text evidence="2">The sequence shown here is derived from an EMBL/GenBank/DDBJ whole genome shotgun (WGS) entry which is preliminary data.</text>
</comment>
<gene>
    <name evidence="2" type="ORF">M0638_19025</name>
</gene>
<dbReference type="EMBL" id="JALPRX010000086">
    <property type="protein sequence ID" value="MCK8786473.1"/>
    <property type="molecule type" value="Genomic_DNA"/>
</dbReference>
<dbReference type="AlphaFoldDB" id="A0A9X1YC57"/>
<reference evidence="2" key="1">
    <citation type="submission" date="2022-04" db="EMBL/GenBank/DDBJ databases">
        <title>Roseomonas acroporae sp. nov., isolated from coral Acropora digitifera.</title>
        <authorList>
            <person name="Sun H."/>
        </authorList>
    </citation>
    <scope>NUCLEOTIDE SEQUENCE</scope>
    <source>
        <strain evidence="2">NAR14</strain>
    </source>
</reference>